<sequence length="631" mass="64393">MNLTKKRLIDALCRASVAASVVTLAACGGDGDDDTPAPPPPAPTAQLSGVVLDGALANAKVCLDTNDNRSCDADEPSTTTAADGKFTLTADETKLPLHPVLAVVTAGTTTDADYGAIAKGYTLAAPAGKGAVITPYTTLLQSELDGGRAENLVQAERDLLDRLVGVAGDVGGLTVYDNYLPVANEAATLATKRAKMYGVAQLLARGFAETAATSGLTGKPGMGALGLVATGSLQQVAAQVAAPLSAADRDTLFNAVKDSLVPTAATLQGIAAAAAKTVAAPIEGAWTGSRTLPTGETVKELYVFAGDGTYVHRVIETSAAATNTVFDNGFGYRYGRYTYAASTLTTTVIEAQEVAGPQAGALTGVTVAGDTLTGPNGLNLSRVSSATDALVGAWVRPDGNSEPEVLVMFGDGTYVHSTFYYQNDPQTGTASFFETAKSAGMRKGAYARAAAGSSVVNFGETTVAFNGNLAIPSNPGVGTVQPDGSFSMTGLRLVKLGTPAGAKAVMGLSEATRSRLWSGRYFSRTVSVAGSNRLQYLYVRGPNDVLSFLQAPTGSSATTACNLADNNGAVRDLTSVDPADGKLKQFVVGTGTAASAGYAQRRLNVGVPGSVVSYLPITRPSDATARCALPL</sequence>
<proteinExistence type="predicted"/>
<dbReference type="PROSITE" id="PS51257">
    <property type="entry name" value="PROKAR_LIPOPROTEIN"/>
    <property type="match status" value="1"/>
</dbReference>
<evidence type="ECO:0000313" key="3">
    <source>
        <dbReference type="Proteomes" id="UP001056201"/>
    </source>
</evidence>
<dbReference type="RefSeq" id="WP_250198826.1">
    <property type="nucleotide sequence ID" value="NZ_CP097636.1"/>
</dbReference>
<reference evidence="2" key="1">
    <citation type="submission" date="2022-05" db="EMBL/GenBank/DDBJ databases">
        <title>An RpoN-dependent PEP-CTERM gene is involved in floc formation of an Aquincola tertiaricarbonis strain.</title>
        <authorList>
            <person name="Qiu D."/>
            <person name="Xia M."/>
        </authorList>
    </citation>
    <scope>NUCLEOTIDE SEQUENCE</scope>
    <source>
        <strain evidence="2">RN12</strain>
    </source>
</reference>
<evidence type="ECO:0000313" key="2">
    <source>
        <dbReference type="EMBL" id="URI10620.1"/>
    </source>
</evidence>
<keyword evidence="1" id="KW-0732">Signal</keyword>
<dbReference type="Proteomes" id="UP001056201">
    <property type="component" value="Chromosome 2"/>
</dbReference>
<organism evidence="2 3">
    <name type="scientific">Aquincola tertiaricarbonis</name>
    <dbReference type="NCBI Taxonomy" id="391953"/>
    <lineage>
        <taxon>Bacteria</taxon>
        <taxon>Pseudomonadati</taxon>
        <taxon>Pseudomonadota</taxon>
        <taxon>Betaproteobacteria</taxon>
        <taxon>Burkholderiales</taxon>
        <taxon>Sphaerotilaceae</taxon>
        <taxon>Aquincola</taxon>
    </lineage>
</organism>
<name>A0ABY4SEN7_AQUTE</name>
<evidence type="ECO:0000256" key="1">
    <source>
        <dbReference type="SAM" id="SignalP"/>
    </source>
</evidence>
<gene>
    <name evidence="2" type="ORF">MW290_16640</name>
</gene>
<dbReference type="EMBL" id="CP097636">
    <property type="protein sequence ID" value="URI10620.1"/>
    <property type="molecule type" value="Genomic_DNA"/>
</dbReference>
<accession>A0ABY4SEN7</accession>
<feature type="signal peptide" evidence="1">
    <location>
        <begin position="1"/>
        <end position="25"/>
    </location>
</feature>
<evidence type="ECO:0008006" key="4">
    <source>
        <dbReference type="Google" id="ProtNLM"/>
    </source>
</evidence>
<feature type="chain" id="PRO_5046800395" description="Lipoprotein" evidence="1">
    <location>
        <begin position="26"/>
        <end position="631"/>
    </location>
</feature>
<protein>
    <recommendedName>
        <fullName evidence="4">Lipoprotein</fullName>
    </recommendedName>
</protein>
<keyword evidence="3" id="KW-1185">Reference proteome</keyword>